<evidence type="ECO:0000259" key="1">
    <source>
        <dbReference type="Pfam" id="PF24626"/>
    </source>
</evidence>
<dbReference type="PANTHER" id="PTHR46148">
    <property type="entry name" value="CHROMO DOMAIN-CONTAINING PROTEIN"/>
    <property type="match status" value="1"/>
</dbReference>
<accession>A0ABD0Z2I4</accession>
<dbReference type="AlphaFoldDB" id="A0ABD0Z2I4"/>
<dbReference type="EMBL" id="JBANAX010000931">
    <property type="protein sequence ID" value="KAL1188166.1"/>
    <property type="molecule type" value="Genomic_DNA"/>
</dbReference>
<reference evidence="2 3" key="1">
    <citation type="submission" date="2024-04" db="EMBL/GenBank/DDBJ databases">
        <title>Genome assembly C_amara_ONT_v2.</title>
        <authorList>
            <person name="Yant L."/>
            <person name="Moore C."/>
            <person name="Slenker M."/>
        </authorList>
    </citation>
    <scope>NUCLEOTIDE SEQUENCE [LARGE SCALE GENOMIC DNA]</scope>
    <source>
        <tissue evidence="2">Leaf</tissue>
    </source>
</reference>
<name>A0ABD0Z2I4_CARAN</name>
<protein>
    <recommendedName>
        <fullName evidence="1">Tf2-1-like SH3-like domain-containing protein</fullName>
    </recommendedName>
</protein>
<evidence type="ECO:0000313" key="3">
    <source>
        <dbReference type="Proteomes" id="UP001558713"/>
    </source>
</evidence>
<proteinExistence type="predicted"/>
<dbReference type="PANTHER" id="PTHR46148:SF52">
    <property type="entry name" value="OS04G0603800 PROTEIN"/>
    <property type="match status" value="1"/>
</dbReference>
<organism evidence="2 3">
    <name type="scientific">Cardamine amara subsp. amara</name>
    <dbReference type="NCBI Taxonomy" id="228776"/>
    <lineage>
        <taxon>Eukaryota</taxon>
        <taxon>Viridiplantae</taxon>
        <taxon>Streptophyta</taxon>
        <taxon>Embryophyta</taxon>
        <taxon>Tracheophyta</taxon>
        <taxon>Spermatophyta</taxon>
        <taxon>Magnoliopsida</taxon>
        <taxon>eudicotyledons</taxon>
        <taxon>Gunneridae</taxon>
        <taxon>Pentapetalae</taxon>
        <taxon>rosids</taxon>
        <taxon>malvids</taxon>
        <taxon>Brassicales</taxon>
        <taxon>Brassicaceae</taxon>
        <taxon>Cardamineae</taxon>
        <taxon>Cardamine</taxon>
    </lineage>
</organism>
<dbReference type="InterPro" id="IPR056924">
    <property type="entry name" value="SH3_Tf2-1"/>
</dbReference>
<keyword evidence="3" id="KW-1185">Reference proteome</keyword>
<sequence>MKEAQYHQKSYADRRRKKLEFAVGDFVYLKMAMLRGPNRSISGTKLSLRYMGSVRVLERVGPVAYRLELSDSM</sequence>
<evidence type="ECO:0000313" key="2">
    <source>
        <dbReference type="EMBL" id="KAL1188166.1"/>
    </source>
</evidence>
<gene>
    <name evidence="2" type="ORF">V5N11_003195</name>
</gene>
<dbReference type="Proteomes" id="UP001558713">
    <property type="component" value="Unassembled WGS sequence"/>
</dbReference>
<dbReference type="Pfam" id="PF24626">
    <property type="entry name" value="SH3_Tf2-1"/>
    <property type="match status" value="1"/>
</dbReference>
<comment type="caution">
    <text evidence="2">The sequence shown here is derived from an EMBL/GenBank/DDBJ whole genome shotgun (WGS) entry which is preliminary data.</text>
</comment>
<feature type="domain" description="Tf2-1-like SH3-like" evidence="1">
    <location>
        <begin position="24"/>
        <end position="73"/>
    </location>
</feature>